<accession>A0A7R9QYZ6</accession>
<dbReference type="Proteomes" id="UP000728032">
    <property type="component" value="Unassembled WGS sequence"/>
</dbReference>
<reference evidence="1" key="1">
    <citation type="submission" date="2020-11" db="EMBL/GenBank/DDBJ databases">
        <authorList>
            <person name="Tran Van P."/>
        </authorList>
    </citation>
    <scope>NUCLEOTIDE SEQUENCE</scope>
</reference>
<name>A0A7R9QYZ6_9ACAR</name>
<sequence>MSRVPMDKMVMVSMVMDNTALDIMLIMDRVVLCLSII</sequence>
<organism evidence="1">
    <name type="scientific">Oppiella nova</name>
    <dbReference type="NCBI Taxonomy" id="334625"/>
    <lineage>
        <taxon>Eukaryota</taxon>
        <taxon>Metazoa</taxon>
        <taxon>Ecdysozoa</taxon>
        <taxon>Arthropoda</taxon>
        <taxon>Chelicerata</taxon>
        <taxon>Arachnida</taxon>
        <taxon>Acari</taxon>
        <taxon>Acariformes</taxon>
        <taxon>Sarcoptiformes</taxon>
        <taxon>Oribatida</taxon>
        <taxon>Brachypylina</taxon>
        <taxon>Oppioidea</taxon>
        <taxon>Oppiidae</taxon>
        <taxon>Oppiella</taxon>
    </lineage>
</organism>
<evidence type="ECO:0000313" key="2">
    <source>
        <dbReference type="Proteomes" id="UP000728032"/>
    </source>
</evidence>
<dbReference type="EMBL" id="OC941426">
    <property type="protein sequence ID" value="CAD7662173.1"/>
    <property type="molecule type" value="Genomic_DNA"/>
</dbReference>
<feature type="non-terminal residue" evidence="1">
    <location>
        <position position="37"/>
    </location>
</feature>
<proteinExistence type="predicted"/>
<dbReference type="EMBL" id="CAJPVJ010026601">
    <property type="protein sequence ID" value="CAG2179309.1"/>
    <property type="molecule type" value="Genomic_DNA"/>
</dbReference>
<protein>
    <submittedName>
        <fullName evidence="1">Uncharacterized protein</fullName>
    </submittedName>
</protein>
<dbReference type="AlphaFoldDB" id="A0A7R9QYZ6"/>
<gene>
    <name evidence="1" type="ORF">ONB1V03_LOCUS18733</name>
</gene>
<keyword evidence="2" id="KW-1185">Reference proteome</keyword>
<evidence type="ECO:0000313" key="1">
    <source>
        <dbReference type="EMBL" id="CAD7662173.1"/>
    </source>
</evidence>